<sequence length="199" mass="23003">MESQSKELSTKSTENSLEQLLDEEEDKSKLKIIRSEFSNLDVENFNLETLNLHTRKGVFSYEYIDSIDKLNETSLPPRELFHSSLTDETASDTCSSHTSRVARAALNAMFPDKWIGKYGLINYPPRSPDLTIVDYYFWGRIKDLVYHERLTTRDDMILRIIEAIRSLSAEEILRSIHSFQNRVDVCIAENGAHFEHLIA</sequence>
<organism evidence="2 3">
    <name type="scientific">Trachymyrmex cornetzi</name>
    <dbReference type="NCBI Taxonomy" id="471704"/>
    <lineage>
        <taxon>Eukaryota</taxon>
        <taxon>Metazoa</taxon>
        <taxon>Ecdysozoa</taxon>
        <taxon>Arthropoda</taxon>
        <taxon>Hexapoda</taxon>
        <taxon>Insecta</taxon>
        <taxon>Pterygota</taxon>
        <taxon>Neoptera</taxon>
        <taxon>Endopterygota</taxon>
        <taxon>Hymenoptera</taxon>
        <taxon>Apocrita</taxon>
        <taxon>Aculeata</taxon>
        <taxon>Formicoidea</taxon>
        <taxon>Formicidae</taxon>
        <taxon>Myrmicinae</taxon>
        <taxon>Trachymyrmex</taxon>
    </lineage>
</organism>
<dbReference type="GO" id="GO:0003676">
    <property type="term" value="F:nucleic acid binding"/>
    <property type="evidence" value="ECO:0007669"/>
    <property type="project" value="InterPro"/>
</dbReference>
<dbReference type="PANTHER" id="PTHR47326">
    <property type="entry name" value="TRANSPOSABLE ELEMENT TC3 TRANSPOSASE-LIKE PROTEIN"/>
    <property type="match status" value="1"/>
</dbReference>
<protein>
    <submittedName>
        <fullName evidence="2">Uncharacterized protein</fullName>
    </submittedName>
</protein>
<evidence type="ECO:0000313" key="3">
    <source>
        <dbReference type="Proteomes" id="UP000078492"/>
    </source>
</evidence>
<dbReference type="Gene3D" id="3.30.420.10">
    <property type="entry name" value="Ribonuclease H-like superfamily/Ribonuclease H"/>
    <property type="match status" value="1"/>
</dbReference>
<keyword evidence="3" id="KW-1185">Reference proteome</keyword>
<dbReference type="EMBL" id="KQ979459">
    <property type="protein sequence ID" value="KYN21444.1"/>
    <property type="molecule type" value="Genomic_DNA"/>
</dbReference>
<feature type="region of interest" description="Disordered" evidence="1">
    <location>
        <begin position="1"/>
        <end position="22"/>
    </location>
</feature>
<dbReference type="InterPro" id="IPR036397">
    <property type="entry name" value="RNaseH_sf"/>
</dbReference>
<accession>A0A151J8Z3</accession>
<proteinExistence type="predicted"/>
<dbReference type="STRING" id="471704.A0A151J8Z3"/>
<dbReference type="Proteomes" id="UP000078492">
    <property type="component" value="Unassembled WGS sequence"/>
</dbReference>
<dbReference type="PANTHER" id="PTHR47326:SF1">
    <property type="entry name" value="HTH PSQ-TYPE DOMAIN-CONTAINING PROTEIN"/>
    <property type="match status" value="1"/>
</dbReference>
<reference evidence="2 3" key="1">
    <citation type="submission" date="2015-09" db="EMBL/GenBank/DDBJ databases">
        <title>Trachymyrmex cornetzi WGS genome.</title>
        <authorList>
            <person name="Nygaard S."/>
            <person name="Hu H."/>
            <person name="Boomsma J."/>
            <person name="Zhang G."/>
        </authorList>
    </citation>
    <scope>NUCLEOTIDE SEQUENCE [LARGE SCALE GENOMIC DNA]</scope>
    <source>
        <strain evidence="2">Tcor2-1</strain>
        <tissue evidence="2">Whole body</tissue>
    </source>
</reference>
<dbReference type="AlphaFoldDB" id="A0A151J8Z3"/>
<gene>
    <name evidence="2" type="ORF">ALC57_06180</name>
</gene>
<evidence type="ECO:0000313" key="2">
    <source>
        <dbReference type="EMBL" id="KYN21444.1"/>
    </source>
</evidence>
<name>A0A151J8Z3_9HYME</name>
<evidence type="ECO:0000256" key="1">
    <source>
        <dbReference type="SAM" id="MobiDB-lite"/>
    </source>
</evidence>